<dbReference type="Pfam" id="PF03644">
    <property type="entry name" value="Glyco_hydro_85"/>
    <property type="match status" value="1"/>
</dbReference>
<gene>
    <name evidence="2" type="ORF">HNAJ_LOCUS801</name>
</gene>
<dbReference type="OrthoDB" id="284473at2759"/>
<proteinExistence type="predicted"/>
<sequence>MICSPIKSFSELLIWKPKRARVQPSELVTPTIVFCHDMAGGYHDYDTTDKSVPTFPTYRFVHWDLIDTFIYFSHHFVTIPPVSWIDIAHKNGVRVYGTVIIECDRVNPCPQFDQIFGTTTKEVGLNDIRLHYRFEGWLINFENRRIFQRVLHFLKCLKSLGSEVIWYDAVTHNGHLNWQNSLTTENSAFFHADLDGIFLNYNWDPELLEFTQNHSDESMKIFVGVDCFGRNCPGGGGFARPDRPLSVALFAPAWPFEKRQISELIPQIRAIGNSFHTNFSLGLGLLKRNVFSPWSRLAEQQVSFSFNLPPIGSYFAFTNFLPNFMDCFTSGNSLSIDISPNSDQLLENFNLELFLFPNLSLSKNATLSMIIHFAGNAADVCVFAHVSTIPWESVNTAREYPVTGERILKHSGKEMFF</sequence>
<dbReference type="Proteomes" id="UP000278807">
    <property type="component" value="Unassembled WGS sequence"/>
</dbReference>
<dbReference type="PANTHER" id="PTHR13246">
    <property type="entry name" value="ENDO BETA N-ACETYLGLUCOSAMINIDASE"/>
    <property type="match status" value="1"/>
</dbReference>
<reference evidence="4" key="1">
    <citation type="submission" date="2017-02" db="UniProtKB">
        <authorList>
            <consortium name="WormBaseParasite"/>
        </authorList>
    </citation>
    <scope>IDENTIFICATION</scope>
</reference>
<reference evidence="2 3" key="2">
    <citation type="submission" date="2018-11" db="EMBL/GenBank/DDBJ databases">
        <authorList>
            <consortium name="Pathogen Informatics"/>
        </authorList>
    </citation>
    <scope>NUCLEOTIDE SEQUENCE [LARGE SCALE GENOMIC DNA]</scope>
</reference>
<dbReference type="InterPro" id="IPR005201">
    <property type="entry name" value="TIM_ENGase"/>
</dbReference>
<dbReference type="Gene3D" id="3.20.20.80">
    <property type="entry name" value="Glycosidases"/>
    <property type="match status" value="1"/>
</dbReference>
<feature type="domain" description="Cytosolic endo-beta-N-acetylglucosaminidase TIM barrel" evidence="1">
    <location>
        <begin position="43"/>
        <end position="262"/>
    </location>
</feature>
<dbReference type="AlphaFoldDB" id="A0A0R3T1N8"/>
<dbReference type="PANTHER" id="PTHR13246:SF1">
    <property type="entry name" value="CYTOSOLIC ENDO-BETA-N-ACETYLGLUCOSAMINIDASE"/>
    <property type="match status" value="1"/>
</dbReference>
<dbReference type="STRING" id="102285.A0A0R3T1N8"/>
<dbReference type="EMBL" id="UZAE01000254">
    <property type="protein sequence ID" value="VDN96660.1"/>
    <property type="molecule type" value="Genomic_DNA"/>
</dbReference>
<keyword evidence="3" id="KW-1185">Reference proteome</keyword>
<organism evidence="4">
    <name type="scientific">Rodentolepis nana</name>
    <name type="common">Dwarf tapeworm</name>
    <name type="synonym">Hymenolepis nana</name>
    <dbReference type="NCBI Taxonomy" id="102285"/>
    <lineage>
        <taxon>Eukaryota</taxon>
        <taxon>Metazoa</taxon>
        <taxon>Spiralia</taxon>
        <taxon>Lophotrochozoa</taxon>
        <taxon>Platyhelminthes</taxon>
        <taxon>Cestoda</taxon>
        <taxon>Eucestoda</taxon>
        <taxon>Cyclophyllidea</taxon>
        <taxon>Hymenolepididae</taxon>
        <taxon>Rodentolepis</taxon>
    </lineage>
</organism>
<dbReference type="GO" id="GO:0033925">
    <property type="term" value="F:mannosyl-glycoprotein endo-beta-N-acetylglucosaminidase activity"/>
    <property type="evidence" value="ECO:0007669"/>
    <property type="project" value="UniProtKB-EC"/>
</dbReference>
<dbReference type="WBParaSite" id="HNAJ_0000080101-mRNA-1">
    <property type="protein sequence ID" value="HNAJ_0000080101-mRNA-1"/>
    <property type="gene ID" value="HNAJ_0000080101"/>
</dbReference>
<dbReference type="InterPro" id="IPR032979">
    <property type="entry name" value="ENGase"/>
</dbReference>
<evidence type="ECO:0000313" key="4">
    <source>
        <dbReference type="WBParaSite" id="HNAJ_0000080101-mRNA-1"/>
    </source>
</evidence>
<evidence type="ECO:0000313" key="2">
    <source>
        <dbReference type="EMBL" id="VDN96660.1"/>
    </source>
</evidence>
<name>A0A0R3T1N8_RODNA</name>
<accession>A0A0R3T1N8</accession>
<evidence type="ECO:0000259" key="1">
    <source>
        <dbReference type="Pfam" id="PF03644"/>
    </source>
</evidence>
<evidence type="ECO:0000313" key="3">
    <source>
        <dbReference type="Proteomes" id="UP000278807"/>
    </source>
</evidence>
<dbReference type="GO" id="GO:0005829">
    <property type="term" value="C:cytosol"/>
    <property type="evidence" value="ECO:0007669"/>
    <property type="project" value="UniProtKB-SubCell"/>
</dbReference>
<protein>
    <submittedName>
        <fullName evidence="4">Mannosyl-glycoprotein endo-beta-N-acetylglucosaminidase</fullName>
    </submittedName>
</protein>